<dbReference type="InterPro" id="IPR045314">
    <property type="entry name" value="bZIP_plant_GBF1"/>
</dbReference>
<dbReference type="PROSITE" id="PS50217">
    <property type="entry name" value="BZIP"/>
    <property type="match status" value="1"/>
</dbReference>
<feature type="domain" description="BZIP" evidence="7">
    <location>
        <begin position="24"/>
        <end position="87"/>
    </location>
</feature>
<dbReference type="Pfam" id="PF00170">
    <property type="entry name" value="bZIP_1"/>
    <property type="match status" value="1"/>
</dbReference>
<evidence type="ECO:0000313" key="9">
    <source>
        <dbReference type="Proteomes" id="UP000026962"/>
    </source>
</evidence>
<dbReference type="Gene3D" id="1.20.5.170">
    <property type="match status" value="1"/>
</dbReference>
<dbReference type="EnsemblPlants" id="OPUNC03G14090.1">
    <property type="protein sequence ID" value="OPUNC03G14090.1"/>
    <property type="gene ID" value="OPUNC03G14090"/>
</dbReference>
<dbReference type="AlphaFoldDB" id="A0A0E0KCR8"/>
<keyword evidence="4" id="KW-0804">Transcription</keyword>
<keyword evidence="3" id="KW-0238">DNA-binding</keyword>
<dbReference type="OMA" id="EMLYFQP"/>
<evidence type="ECO:0000256" key="4">
    <source>
        <dbReference type="ARBA" id="ARBA00023163"/>
    </source>
</evidence>
<reference evidence="8" key="2">
    <citation type="submission" date="2018-05" db="EMBL/GenBank/DDBJ databases">
        <title>OpunRS2 (Oryza punctata Reference Sequence Version 2).</title>
        <authorList>
            <person name="Zhang J."/>
            <person name="Kudrna D."/>
            <person name="Lee S."/>
            <person name="Talag J."/>
            <person name="Welchert J."/>
            <person name="Wing R.A."/>
        </authorList>
    </citation>
    <scope>NUCLEOTIDE SEQUENCE [LARGE SCALE GENOMIC DNA]</scope>
</reference>
<dbReference type="GO" id="GO:0046982">
    <property type="term" value="F:protein heterodimerization activity"/>
    <property type="evidence" value="ECO:0007669"/>
    <property type="project" value="UniProtKB-ARBA"/>
</dbReference>
<evidence type="ECO:0000259" key="7">
    <source>
        <dbReference type="PROSITE" id="PS50217"/>
    </source>
</evidence>
<organism evidence="8">
    <name type="scientific">Oryza punctata</name>
    <name type="common">Red rice</name>
    <dbReference type="NCBI Taxonomy" id="4537"/>
    <lineage>
        <taxon>Eukaryota</taxon>
        <taxon>Viridiplantae</taxon>
        <taxon>Streptophyta</taxon>
        <taxon>Embryophyta</taxon>
        <taxon>Tracheophyta</taxon>
        <taxon>Spermatophyta</taxon>
        <taxon>Magnoliopsida</taxon>
        <taxon>Liliopsida</taxon>
        <taxon>Poales</taxon>
        <taxon>Poaceae</taxon>
        <taxon>BOP clade</taxon>
        <taxon>Oryzoideae</taxon>
        <taxon>Oryzeae</taxon>
        <taxon>Oryzinae</taxon>
        <taxon>Oryza</taxon>
    </lineage>
</organism>
<dbReference type="InterPro" id="IPR046347">
    <property type="entry name" value="bZIP_sf"/>
</dbReference>
<keyword evidence="9" id="KW-1185">Reference proteome</keyword>
<dbReference type="Gramene" id="OPUNC03G14090.1">
    <property type="protein sequence ID" value="OPUNC03G14090.1"/>
    <property type="gene ID" value="OPUNC03G14090"/>
</dbReference>
<dbReference type="PANTHER" id="PTHR45764:SF35">
    <property type="entry name" value="BZIP TRANSCRIPTION FACTOR"/>
    <property type="match status" value="1"/>
</dbReference>
<dbReference type="HOGENOM" id="CLU_108328_0_0_1"/>
<dbReference type="GO" id="GO:0003700">
    <property type="term" value="F:DNA-binding transcription factor activity"/>
    <property type="evidence" value="ECO:0007669"/>
    <property type="project" value="InterPro"/>
</dbReference>
<keyword evidence="5" id="KW-0539">Nucleus</keyword>
<dbReference type="SUPFAM" id="SSF57959">
    <property type="entry name" value="Leucine zipper domain"/>
    <property type="match status" value="1"/>
</dbReference>
<dbReference type="GO" id="GO:0000976">
    <property type="term" value="F:transcription cis-regulatory region binding"/>
    <property type="evidence" value="ECO:0007669"/>
    <property type="project" value="TreeGrafter"/>
</dbReference>
<dbReference type="PROSITE" id="PS00036">
    <property type="entry name" value="BZIP_BASIC"/>
    <property type="match status" value="1"/>
</dbReference>
<dbReference type="SMART" id="SM00338">
    <property type="entry name" value="BRLZ"/>
    <property type="match status" value="1"/>
</dbReference>
<dbReference type="InterPro" id="IPR004827">
    <property type="entry name" value="bZIP"/>
</dbReference>
<protein>
    <recommendedName>
        <fullName evidence="7">BZIP domain-containing protein</fullName>
    </recommendedName>
</protein>
<dbReference type="PANTHER" id="PTHR45764">
    <property type="entry name" value="BZIP TRANSCRIPTION FACTOR 44"/>
    <property type="match status" value="1"/>
</dbReference>
<dbReference type="STRING" id="4537.A0A0E0KCR8"/>
<reference evidence="8" key="1">
    <citation type="submission" date="2015-04" db="UniProtKB">
        <authorList>
            <consortium name="EnsemblPlants"/>
        </authorList>
    </citation>
    <scope>IDENTIFICATION</scope>
</reference>
<dbReference type="CDD" id="cd14702">
    <property type="entry name" value="bZIP_plant_GBF1"/>
    <property type="match status" value="1"/>
</dbReference>
<evidence type="ECO:0000256" key="6">
    <source>
        <dbReference type="SAM" id="MobiDB-lite"/>
    </source>
</evidence>
<evidence type="ECO:0000256" key="3">
    <source>
        <dbReference type="ARBA" id="ARBA00023125"/>
    </source>
</evidence>
<dbReference type="GO" id="GO:0005634">
    <property type="term" value="C:nucleus"/>
    <property type="evidence" value="ECO:0007669"/>
    <property type="project" value="UniProtKB-SubCell"/>
</dbReference>
<comment type="subcellular location">
    <subcellularLocation>
        <location evidence="1">Nucleus</location>
    </subcellularLocation>
</comment>
<dbReference type="Proteomes" id="UP000026962">
    <property type="component" value="Chromosome 3"/>
</dbReference>
<keyword evidence="2" id="KW-0805">Transcription regulation</keyword>
<evidence type="ECO:0000256" key="1">
    <source>
        <dbReference type="ARBA" id="ARBA00004123"/>
    </source>
</evidence>
<evidence type="ECO:0000313" key="8">
    <source>
        <dbReference type="EnsemblPlants" id="OPUNC03G14090.1"/>
    </source>
</evidence>
<name>A0A0E0KCR8_ORYPU</name>
<evidence type="ECO:0000256" key="5">
    <source>
        <dbReference type="ARBA" id="ARBA00023242"/>
    </source>
</evidence>
<proteinExistence type="predicted"/>
<dbReference type="eggNOG" id="ENOG502R6SD">
    <property type="taxonomic scope" value="Eukaryota"/>
</dbReference>
<dbReference type="GO" id="GO:0045893">
    <property type="term" value="P:positive regulation of DNA-templated transcription"/>
    <property type="evidence" value="ECO:0007669"/>
    <property type="project" value="TreeGrafter"/>
</dbReference>
<evidence type="ECO:0000256" key="2">
    <source>
        <dbReference type="ARBA" id="ARBA00023015"/>
    </source>
</evidence>
<feature type="region of interest" description="Disordered" evidence="6">
    <location>
        <begin position="1"/>
        <end position="44"/>
    </location>
</feature>
<feature type="compositionally biased region" description="Basic residues" evidence="6">
    <location>
        <begin position="28"/>
        <end position="44"/>
    </location>
</feature>
<sequence length="169" mass="18422">MSVAPAPEGSARRAAEATATATEEERQRNRKKSNRLSARKSRMKKQQYVDGLAVEAEKLRRENDAMRAGVGAVLQRCRMVEQENRVLTAHARELCSALQLRGSQLRLLGEVAGVPLDVPDVADHLVQLYGGGGGGLGMPPLSPPRIPVLFFQPDSVMDAVSMIQDYESI</sequence>
<accession>A0A0E0KCR8</accession>